<proteinExistence type="predicted"/>
<dbReference type="AlphaFoldDB" id="A0A316VF67"/>
<evidence type="ECO:0000313" key="4">
    <source>
        <dbReference type="EMBL" id="PWN36277.1"/>
    </source>
</evidence>
<feature type="compositionally biased region" description="Basic and acidic residues" evidence="1">
    <location>
        <begin position="39"/>
        <end position="58"/>
    </location>
</feature>
<protein>
    <recommendedName>
        <fullName evidence="3">Brl1/Brr6 domain-containing protein</fullName>
    </recommendedName>
</protein>
<feature type="domain" description="Brl1/Brr6" evidence="3">
    <location>
        <begin position="256"/>
        <end position="389"/>
    </location>
</feature>
<dbReference type="Pfam" id="PF10104">
    <property type="entry name" value="Brr6_like_C_C"/>
    <property type="match status" value="1"/>
</dbReference>
<accession>A0A316VF67</accession>
<keyword evidence="5" id="KW-1185">Reference proteome</keyword>
<dbReference type="GO" id="GO:0031965">
    <property type="term" value="C:nuclear membrane"/>
    <property type="evidence" value="ECO:0007669"/>
    <property type="project" value="InterPro"/>
</dbReference>
<organism evidence="4 5">
    <name type="scientific">Meira miltonrushii</name>
    <dbReference type="NCBI Taxonomy" id="1280837"/>
    <lineage>
        <taxon>Eukaryota</taxon>
        <taxon>Fungi</taxon>
        <taxon>Dikarya</taxon>
        <taxon>Basidiomycota</taxon>
        <taxon>Ustilaginomycotina</taxon>
        <taxon>Exobasidiomycetes</taxon>
        <taxon>Exobasidiales</taxon>
        <taxon>Brachybasidiaceae</taxon>
        <taxon>Meira</taxon>
    </lineage>
</organism>
<dbReference type="Proteomes" id="UP000245771">
    <property type="component" value="Unassembled WGS sequence"/>
</dbReference>
<keyword evidence="2" id="KW-0812">Transmembrane</keyword>
<dbReference type="STRING" id="1280837.A0A316VF67"/>
<dbReference type="GeneID" id="37020734"/>
<evidence type="ECO:0000313" key="5">
    <source>
        <dbReference type="Proteomes" id="UP000245771"/>
    </source>
</evidence>
<gene>
    <name evidence="4" type="ORF">FA14DRAFT_161061</name>
</gene>
<dbReference type="GO" id="GO:0006998">
    <property type="term" value="P:nuclear envelope organization"/>
    <property type="evidence" value="ECO:0007669"/>
    <property type="project" value="InterPro"/>
</dbReference>
<dbReference type="PANTHER" id="PTHR28136">
    <property type="entry name" value="NUCLEUS EXPORT PROTEIN BRR6"/>
    <property type="match status" value="1"/>
</dbReference>
<sequence>MYSNKQQQQMRSRDSPMDFAYDSPSKPSGAWLNSSSTQTKDKNMEDAEELHNERKRSLEMSGTSEPFVFGNNNQHSGGAFLFQQPLSPTIEGPDVDMATELRNQGTSSSRKTHATRLDNDQEQDQSSSSRRPVSQGAVQRVNRQRAANNKKPSSLPRRRKTSLGRRGLHGGEEDEENDEDISAEWEDDEKYDTLTQQRRKGRGIERQRSLSRRVGDTLNIHYFFNGSNRDDHMTQTNATHRTQTSPPRSWLDPEWCLGMAQFGFNATLLIGVVWVLFNVVRTLQRDVSSKVREYEMEYLAEIEACSQSYHLNRCGTDGAVPALANACANWQRCSARDPANVGRARVAAETVAEIVNGFVDVVSWKSMLFTLLSLIIIVGATNSFLSFFRIRSRANKGNKNSNIQHQDDPRHAIPPPHEYGGYDMHSHDHYLRSRAWHPSSPTTPQSKRMCR</sequence>
<keyword evidence="2" id="KW-0472">Membrane</keyword>
<feature type="compositionally biased region" description="Polar residues" evidence="1">
    <location>
        <begin position="1"/>
        <end position="10"/>
    </location>
</feature>
<evidence type="ECO:0000256" key="1">
    <source>
        <dbReference type="SAM" id="MobiDB-lite"/>
    </source>
</evidence>
<feature type="compositionally biased region" description="Polar residues" evidence="1">
    <location>
        <begin position="60"/>
        <end position="76"/>
    </location>
</feature>
<dbReference type="InterPro" id="IPR040202">
    <property type="entry name" value="Brl1/Brr6"/>
</dbReference>
<evidence type="ECO:0000259" key="3">
    <source>
        <dbReference type="SMART" id="SM01042"/>
    </source>
</evidence>
<feature type="region of interest" description="Disordered" evidence="1">
    <location>
        <begin position="1"/>
        <end position="191"/>
    </location>
</feature>
<keyword evidence="2" id="KW-1133">Transmembrane helix</keyword>
<dbReference type="EMBL" id="KZ819603">
    <property type="protein sequence ID" value="PWN36277.1"/>
    <property type="molecule type" value="Genomic_DNA"/>
</dbReference>
<dbReference type="GO" id="GO:0055088">
    <property type="term" value="P:lipid homeostasis"/>
    <property type="evidence" value="ECO:0007669"/>
    <property type="project" value="InterPro"/>
</dbReference>
<feature type="transmembrane region" description="Helical" evidence="2">
    <location>
        <begin position="255"/>
        <end position="277"/>
    </location>
</feature>
<name>A0A316VF67_9BASI</name>
<feature type="region of interest" description="Disordered" evidence="1">
    <location>
        <begin position="397"/>
        <end position="419"/>
    </location>
</feature>
<dbReference type="InterPro" id="IPR018767">
    <property type="entry name" value="Brl1/Brr6_dom"/>
</dbReference>
<dbReference type="RefSeq" id="XP_025356579.1">
    <property type="nucleotide sequence ID" value="XM_025498953.1"/>
</dbReference>
<feature type="transmembrane region" description="Helical" evidence="2">
    <location>
        <begin position="367"/>
        <end position="388"/>
    </location>
</feature>
<feature type="compositionally biased region" description="Acidic residues" evidence="1">
    <location>
        <begin position="172"/>
        <end position="190"/>
    </location>
</feature>
<dbReference type="PANTHER" id="PTHR28136:SF1">
    <property type="entry name" value="NUCLEUS EXPORT PROTEIN BRL1"/>
    <property type="match status" value="1"/>
</dbReference>
<evidence type="ECO:0000256" key="2">
    <source>
        <dbReference type="SAM" id="Phobius"/>
    </source>
</evidence>
<dbReference type="InParanoid" id="A0A316VF67"/>
<feature type="compositionally biased region" description="Basic residues" evidence="1">
    <location>
        <begin position="156"/>
        <end position="168"/>
    </location>
</feature>
<dbReference type="OrthoDB" id="5961at2759"/>
<reference evidence="4 5" key="1">
    <citation type="journal article" date="2018" name="Mol. Biol. Evol.">
        <title>Broad Genomic Sampling Reveals a Smut Pathogenic Ancestry of the Fungal Clade Ustilaginomycotina.</title>
        <authorList>
            <person name="Kijpornyongpan T."/>
            <person name="Mondo S.J."/>
            <person name="Barry K."/>
            <person name="Sandor L."/>
            <person name="Lee J."/>
            <person name="Lipzen A."/>
            <person name="Pangilinan J."/>
            <person name="LaButti K."/>
            <person name="Hainaut M."/>
            <person name="Henrissat B."/>
            <person name="Grigoriev I.V."/>
            <person name="Spatafora J.W."/>
            <person name="Aime M.C."/>
        </authorList>
    </citation>
    <scope>NUCLEOTIDE SEQUENCE [LARGE SCALE GENOMIC DNA]</scope>
    <source>
        <strain evidence="4 5">MCA 3882</strain>
    </source>
</reference>
<dbReference type="SMART" id="SM01042">
    <property type="entry name" value="Brr6_like_C_C"/>
    <property type="match status" value="1"/>
</dbReference>